<protein>
    <submittedName>
        <fullName evidence="4">C-type mannose receptor 2-like</fullName>
    </submittedName>
</protein>
<feature type="chain" id="PRO_5018046707" evidence="2">
    <location>
        <begin position="23"/>
        <end position="320"/>
    </location>
</feature>
<organism evidence="4 5">
    <name type="scientific">Poecilia reticulata</name>
    <name type="common">Guppy</name>
    <name type="synonym">Acanthophacelus reticulatus</name>
    <dbReference type="NCBI Taxonomy" id="8081"/>
    <lineage>
        <taxon>Eukaryota</taxon>
        <taxon>Metazoa</taxon>
        <taxon>Chordata</taxon>
        <taxon>Craniata</taxon>
        <taxon>Vertebrata</taxon>
        <taxon>Euteleostomi</taxon>
        <taxon>Actinopterygii</taxon>
        <taxon>Neopterygii</taxon>
        <taxon>Teleostei</taxon>
        <taxon>Neoteleostei</taxon>
        <taxon>Acanthomorphata</taxon>
        <taxon>Ovalentaria</taxon>
        <taxon>Atherinomorphae</taxon>
        <taxon>Cyprinodontiformes</taxon>
        <taxon>Poeciliidae</taxon>
        <taxon>Poeciliinae</taxon>
        <taxon>Poecilia</taxon>
    </lineage>
</organism>
<dbReference type="OMA" id="FLCADIQ"/>
<dbReference type="GeneID" id="103474873"/>
<evidence type="ECO:0000256" key="1">
    <source>
        <dbReference type="ARBA" id="ARBA00023157"/>
    </source>
</evidence>
<dbReference type="PANTHER" id="PTHR45784:SF3">
    <property type="entry name" value="C-TYPE LECTIN DOMAIN FAMILY 4 MEMBER K-LIKE-RELATED"/>
    <property type="match status" value="1"/>
</dbReference>
<dbReference type="KEGG" id="pret:103474873"/>
<feature type="signal peptide" evidence="2">
    <location>
        <begin position="1"/>
        <end position="22"/>
    </location>
</feature>
<evidence type="ECO:0000313" key="5">
    <source>
        <dbReference type="Proteomes" id="UP000242638"/>
    </source>
</evidence>
<keyword evidence="1" id="KW-1015">Disulfide bond</keyword>
<reference evidence="4" key="2">
    <citation type="submission" date="2025-08" db="UniProtKB">
        <authorList>
            <consortium name="Ensembl"/>
        </authorList>
    </citation>
    <scope>IDENTIFICATION</scope>
    <source>
        <strain evidence="4">Guanapo</strain>
    </source>
</reference>
<dbReference type="AlphaFoldDB" id="A0A3P9NUP0"/>
<evidence type="ECO:0000259" key="3">
    <source>
        <dbReference type="PROSITE" id="PS50041"/>
    </source>
</evidence>
<reference evidence="5" key="1">
    <citation type="submission" date="2013-11" db="EMBL/GenBank/DDBJ databases">
        <title>The genomic landscape of the Guanapo guppy.</title>
        <authorList>
            <person name="Kuenstner A."/>
            <person name="Dreyer C."/>
        </authorList>
    </citation>
    <scope>NUCLEOTIDE SEQUENCE</scope>
    <source>
        <strain evidence="5">Guanapo</strain>
    </source>
</reference>
<dbReference type="OrthoDB" id="6369810at2759"/>
<dbReference type="Pfam" id="PF00059">
    <property type="entry name" value="Lectin_C"/>
    <property type="match status" value="2"/>
</dbReference>
<evidence type="ECO:0000313" key="4">
    <source>
        <dbReference type="Ensembl" id="ENSPREP00000013291.1"/>
    </source>
</evidence>
<dbReference type="Proteomes" id="UP000242638">
    <property type="component" value="Unassembled WGS sequence"/>
</dbReference>
<dbReference type="PANTHER" id="PTHR45784">
    <property type="entry name" value="C-TYPE LECTIN DOMAIN FAMILY 20 MEMBER A-RELATED"/>
    <property type="match status" value="1"/>
</dbReference>
<dbReference type="RefSeq" id="XP_008424358.2">
    <property type="nucleotide sequence ID" value="XM_008426136.2"/>
</dbReference>
<accession>A0A3P9NUP0</accession>
<reference evidence="4" key="3">
    <citation type="submission" date="2025-09" db="UniProtKB">
        <authorList>
            <consortium name="Ensembl"/>
        </authorList>
    </citation>
    <scope>IDENTIFICATION</scope>
    <source>
        <strain evidence="4">Guanapo</strain>
    </source>
</reference>
<sequence length="320" mass="37367">MDGNAIRYTLLLGLCVLPPCFSQVYHVVNERKNWTEAQRYCREKYTDLVTISSTEDMALVKDILKNETHEFWIGLYGDVNNWKWSLEKDGFYEKDQAELRQWNSGEPNSADDHFLCADIQQLAAWSDYWCTGNRPFVCYSGSSPKYIYVTTPMSWDKAQLYCRKNYIDLASVRNTSENNEINVLVENYAWIGLYRESWRWSDGQRMKMTSFRNFNTSQSIKVQSSCVTTTNSMWNIRLCSSTYPFICNGPPRKMRVVKIMLSKSDSSLDLEKEQDAILQQLNLKLKGYGLEDVKLKWINHSDGKTFHLEKKEDKKTKGNN</sequence>
<proteinExistence type="predicted"/>
<keyword evidence="2" id="KW-0732">Signal</keyword>
<dbReference type="SMART" id="SM00034">
    <property type="entry name" value="CLECT"/>
    <property type="match status" value="2"/>
</dbReference>
<dbReference type="GeneTree" id="ENSGT01100000263473"/>
<dbReference type="Gene3D" id="3.10.100.10">
    <property type="entry name" value="Mannose-Binding Protein A, subunit A"/>
    <property type="match status" value="2"/>
</dbReference>
<feature type="domain" description="C-type lectin" evidence="3">
    <location>
        <begin position="146"/>
        <end position="248"/>
    </location>
</feature>
<dbReference type="PROSITE" id="PS50041">
    <property type="entry name" value="C_TYPE_LECTIN_2"/>
    <property type="match status" value="2"/>
</dbReference>
<dbReference type="Bgee" id="ENSPREG00000009042">
    <property type="expression patterns" value="Expressed in caudal fin"/>
</dbReference>
<keyword evidence="5" id="KW-1185">Reference proteome</keyword>
<dbReference type="InterPro" id="IPR018378">
    <property type="entry name" value="C-type_lectin_CS"/>
</dbReference>
<dbReference type="InterPro" id="IPR001304">
    <property type="entry name" value="C-type_lectin-like"/>
</dbReference>
<evidence type="ECO:0000256" key="2">
    <source>
        <dbReference type="SAM" id="SignalP"/>
    </source>
</evidence>
<dbReference type="InterPro" id="IPR016187">
    <property type="entry name" value="CTDL_fold"/>
</dbReference>
<dbReference type="PROSITE" id="PS00615">
    <property type="entry name" value="C_TYPE_LECTIN_1"/>
    <property type="match status" value="1"/>
</dbReference>
<dbReference type="SUPFAM" id="SSF56436">
    <property type="entry name" value="C-type lectin-like"/>
    <property type="match status" value="2"/>
</dbReference>
<dbReference type="Ensembl" id="ENSPRET00000013427.1">
    <property type="protein sequence ID" value="ENSPREP00000013291.1"/>
    <property type="gene ID" value="ENSPREG00000009042.1"/>
</dbReference>
<feature type="domain" description="C-type lectin" evidence="3">
    <location>
        <begin position="25"/>
        <end position="139"/>
    </location>
</feature>
<dbReference type="InterPro" id="IPR016186">
    <property type="entry name" value="C-type_lectin-like/link_sf"/>
</dbReference>
<name>A0A3P9NUP0_POERE</name>